<dbReference type="SUPFAM" id="SSF52540">
    <property type="entry name" value="P-loop containing nucleoside triphosphate hydrolases"/>
    <property type="match status" value="1"/>
</dbReference>
<dbReference type="NCBIfam" id="NF004469">
    <property type="entry name" value="PRK05800.1"/>
    <property type="match status" value="1"/>
</dbReference>
<comment type="caution">
    <text evidence="18">The sequence shown here is derived from an EMBL/GenBank/DDBJ whole genome shotgun (WGS) entry which is preliminary data.</text>
</comment>
<dbReference type="PANTHER" id="PTHR34848">
    <property type="match status" value="1"/>
</dbReference>
<keyword evidence="10" id="KW-0169">Cobalamin biosynthesis</keyword>
<dbReference type="EMBL" id="JTHE02000003">
    <property type="protein sequence ID" value="NEV70034.1"/>
    <property type="molecule type" value="Genomic_DNA"/>
</dbReference>
<evidence type="ECO:0000256" key="4">
    <source>
        <dbReference type="ARBA" id="ARBA00003889"/>
    </source>
</evidence>
<reference evidence="18" key="3">
    <citation type="submission" date="2020-02" db="EMBL/GenBank/DDBJ databases">
        <authorList>
            <person name="Sarangi A.N."/>
            <person name="Ghosh S."/>
            <person name="Mukherjee M."/>
            <person name="Tripathy S."/>
        </authorList>
    </citation>
    <scope>NUCLEOTIDE SEQUENCE</scope>
    <source>
        <strain evidence="18">BDU141951</strain>
    </source>
</reference>
<keyword evidence="12" id="KW-0547">Nucleotide-binding</keyword>
<dbReference type="UniPathway" id="UPA00148">
    <property type="reaction ID" value="UER00236"/>
</dbReference>
<dbReference type="GO" id="GO:0005525">
    <property type="term" value="F:GTP binding"/>
    <property type="evidence" value="ECO:0007669"/>
    <property type="project" value="UniProtKB-KW"/>
</dbReference>
<dbReference type="InterPro" id="IPR027417">
    <property type="entry name" value="P-loop_NTPase"/>
</dbReference>
<evidence type="ECO:0000256" key="10">
    <source>
        <dbReference type="ARBA" id="ARBA00022573"/>
    </source>
</evidence>
<evidence type="ECO:0000256" key="15">
    <source>
        <dbReference type="ARBA" id="ARBA00023134"/>
    </source>
</evidence>
<evidence type="ECO:0000256" key="1">
    <source>
        <dbReference type="ARBA" id="ARBA00000312"/>
    </source>
</evidence>
<protein>
    <recommendedName>
        <fullName evidence="16">Adenosylcobinamide kinase</fullName>
        <ecNumber evidence="8">2.7.1.156</ecNumber>
        <ecNumber evidence="9">2.7.7.62</ecNumber>
    </recommendedName>
    <alternativeName>
        <fullName evidence="17">Adenosylcobinamide-phosphate guanylyltransferase</fullName>
    </alternativeName>
</protein>
<evidence type="ECO:0000256" key="7">
    <source>
        <dbReference type="ARBA" id="ARBA00007490"/>
    </source>
</evidence>
<dbReference type="GO" id="GO:0043752">
    <property type="term" value="F:adenosylcobinamide kinase activity"/>
    <property type="evidence" value="ECO:0007669"/>
    <property type="project" value="UniProtKB-EC"/>
</dbReference>
<name>A0A0C1YKT6_9CYAN</name>
<sequence>MGTRILVTGPTKSGKSEWAEQLAAQQSQAVVYVATSRLHPDDAEWQARVAAHRQRRAPTWQTLEVPTALPTVLKQATTAECWLVDALGTWVANRLEQSEEHWNAEVEALLAAIAPFPGTLILVAEETGWGVVPAYPLGCTFRDRLGSLTRQVAAIVDVTYLVVAGFAIDLRQMGTLIAAPQPDSASGEA</sequence>
<evidence type="ECO:0000256" key="14">
    <source>
        <dbReference type="ARBA" id="ARBA00022840"/>
    </source>
</evidence>
<dbReference type="AlphaFoldDB" id="A0A0C1YKT6"/>
<evidence type="ECO:0000256" key="5">
    <source>
        <dbReference type="ARBA" id="ARBA00004692"/>
    </source>
</evidence>
<dbReference type="PANTHER" id="PTHR34848:SF1">
    <property type="entry name" value="BIFUNCTIONAL ADENOSYLCOBALAMIN BIOSYNTHESIS PROTEIN COBU"/>
    <property type="match status" value="1"/>
</dbReference>
<dbReference type="GO" id="GO:0008820">
    <property type="term" value="F:cobinamide phosphate guanylyltransferase activity"/>
    <property type="evidence" value="ECO:0007669"/>
    <property type="project" value="UniProtKB-EC"/>
</dbReference>
<evidence type="ECO:0000256" key="8">
    <source>
        <dbReference type="ARBA" id="ARBA00012016"/>
    </source>
</evidence>
<comment type="pathway">
    <text evidence="6">Cofactor biosynthesis; adenosylcobalamin biosynthesis; adenosylcobalamin from cob(II)yrinate a,c-diamide: step 5/7.</text>
</comment>
<evidence type="ECO:0000256" key="16">
    <source>
        <dbReference type="ARBA" id="ARBA00029570"/>
    </source>
</evidence>
<dbReference type="Pfam" id="PF02283">
    <property type="entry name" value="CobU"/>
    <property type="match status" value="1"/>
</dbReference>
<keyword evidence="18" id="KW-0548">Nucleotidyltransferase</keyword>
<comment type="catalytic activity">
    <reaction evidence="2">
        <text>adenosylcob(III)inamide phosphate + GTP + H(+) = adenosylcob(III)inamide-GDP + diphosphate</text>
        <dbReference type="Rhea" id="RHEA:22712"/>
        <dbReference type="ChEBI" id="CHEBI:15378"/>
        <dbReference type="ChEBI" id="CHEBI:33019"/>
        <dbReference type="ChEBI" id="CHEBI:37565"/>
        <dbReference type="ChEBI" id="CHEBI:58502"/>
        <dbReference type="ChEBI" id="CHEBI:60487"/>
        <dbReference type="EC" id="2.7.7.62"/>
    </reaction>
</comment>
<comment type="function">
    <text evidence="4">Catalyzes ATP-dependent phosphorylation of adenosylcobinamide and addition of GMP to adenosylcobinamide phosphate.</text>
</comment>
<dbReference type="EC" id="2.7.7.62" evidence="9"/>
<comment type="catalytic activity">
    <reaction evidence="1">
        <text>adenosylcob(III)inamide + ATP = adenosylcob(III)inamide phosphate + ADP + H(+)</text>
        <dbReference type="Rhea" id="RHEA:15769"/>
        <dbReference type="ChEBI" id="CHEBI:2480"/>
        <dbReference type="ChEBI" id="CHEBI:15378"/>
        <dbReference type="ChEBI" id="CHEBI:30616"/>
        <dbReference type="ChEBI" id="CHEBI:58502"/>
        <dbReference type="ChEBI" id="CHEBI:456216"/>
        <dbReference type="EC" id="2.7.1.156"/>
    </reaction>
</comment>
<evidence type="ECO:0000256" key="12">
    <source>
        <dbReference type="ARBA" id="ARBA00022741"/>
    </source>
</evidence>
<dbReference type="InterPro" id="IPR003203">
    <property type="entry name" value="CobU/CobP"/>
</dbReference>
<organism evidence="18">
    <name type="scientific">Lyngbya confervoides BDU141951</name>
    <dbReference type="NCBI Taxonomy" id="1574623"/>
    <lineage>
        <taxon>Bacteria</taxon>
        <taxon>Bacillati</taxon>
        <taxon>Cyanobacteriota</taxon>
        <taxon>Cyanophyceae</taxon>
        <taxon>Oscillatoriophycideae</taxon>
        <taxon>Oscillatoriales</taxon>
        <taxon>Microcoleaceae</taxon>
        <taxon>Lyngbya</taxon>
    </lineage>
</organism>
<dbReference type="EC" id="2.7.1.156" evidence="8"/>
<keyword evidence="14" id="KW-0067">ATP-binding</keyword>
<comment type="catalytic activity">
    <reaction evidence="3">
        <text>adenosylcob(III)inamide + GTP = adenosylcob(III)inamide phosphate + GDP + H(+)</text>
        <dbReference type="Rhea" id="RHEA:15765"/>
        <dbReference type="ChEBI" id="CHEBI:2480"/>
        <dbReference type="ChEBI" id="CHEBI:15378"/>
        <dbReference type="ChEBI" id="CHEBI:37565"/>
        <dbReference type="ChEBI" id="CHEBI:58189"/>
        <dbReference type="ChEBI" id="CHEBI:58502"/>
        <dbReference type="EC" id="2.7.1.156"/>
    </reaction>
</comment>
<gene>
    <name evidence="18" type="primary">cobU</name>
    <name evidence="18" type="ORF">QQ91_023355</name>
</gene>
<evidence type="ECO:0000256" key="9">
    <source>
        <dbReference type="ARBA" id="ARBA00012523"/>
    </source>
</evidence>
<proteinExistence type="inferred from homology"/>
<comment type="similarity">
    <text evidence="7">Belongs to the CobU/CobP family.</text>
</comment>
<keyword evidence="11 18" id="KW-0808">Transferase</keyword>
<comment type="pathway">
    <text evidence="5">Cofactor biosynthesis; adenosylcobalamin biosynthesis; adenosylcobalamin from cob(II)yrinate a,c-diamide: step 6/7.</text>
</comment>
<evidence type="ECO:0000256" key="2">
    <source>
        <dbReference type="ARBA" id="ARBA00000711"/>
    </source>
</evidence>
<dbReference type="CDD" id="cd00544">
    <property type="entry name" value="CobU"/>
    <property type="match status" value="1"/>
</dbReference>
<reference evidence="18" key="2">
    <citation type="journal article" date="2015" name="Genome Announc.">
        <title>Draft Genome Sequence of Filamentous Marine Cyanobacterium Lyngbya confervoides Strain BDU141951.</title>
        <authorList>
            <person name="Chandrababunaidu M.M."/>
            <person name="Sen D."/>
            <person name="Tripathy S."/>
        </authorList>
    </citation>
    <scope>NUCLEOTIDE SEQUENCE</scope>
    <source>
        <strain evidence="18">BDU141951</strain>
    </source>
</reference>
<dbReference type="PIRSF" id="PIRSF006135">
    <property type="entry name" value="CobU"/>
    <property type="match status" value="1"/>
</dbReference>
<reference evidence="18" key="1">
    <citation type="submission" date="2014-11" db="EMBL/GenBank/DDBJ databases">
        <authorList>
            <person name="Malar M.C."/>
            <person name="Sen D."/>
            <person name="Tripathy S."/>
        </authorList>
    </citation>
    <scope>NUCLEOTIDE SEQUENCE</scope>
    <source>
        <strain evidence="18">BDU141951</strain>
    </source>
</reference>
<evidence type="ECO:0000256" key="13">
    <source>
        <dbReference type="ARBA" id="ARBA00022777"/>
    </source>
</evidence>
<keyword evidence="13 18" id="KW-0418">Kinase</keyword>
<accession>A0A0C1YKT6</accession>
<evidence type="ECO:0000256" key="11">
    <source>
        <dbReference type="ARBA" id="ARBA00022679"/>
    </source>
</evidence>
<dbReference type="Gene3D" id="3.40.50.300">
    <property type="entry name" value="P-loop containing nucleotide triphosphate hydrolases"/>
    <property type="match status" value="1"/>
</dbReference>
<dbReference type="GO" id="GO:0009236">
    <property type="term" value="P:cobalamin biosynthetic process"/>
    <property type="evidence" value="ECO:0007669"/>
    <property type="project" value="UniProtKB-UniPathway"/>
</dbReference>
<evidence type="ECO:0000256" key="6">
    <source>
        <dbReference type="ARBA" id="ARBA00005159"/>
    </source>
</evidence>
<evidence type="ECO:0000313" key="18">
    <source>
        <dbReference type="EMBL" id="NEV70034.1"/>
    </source>
</evidence>
<evidence type="ECO:0000256" key="3">
    <source>
        <dbReference type="ARBA" id="ARBA00001522"/>
    </source>
</evidence>
<dbReference type="GO" id="GO:0005524">
    <property type="term" value="F:ATP binding"/>
    <property type="evidence" value="ECO:0007669"/>
    <property type="project" value="UniProtKB-KW"/>
</dbReference>
<keyword evidence="15" id="KW-0342">GTP-binding</keyword>
<evidence type="ECO:0000256" key="17">
    <source>
        <dbReference type="ARBA" id="ARBA00030571"/>
    </source>
</evidence>